<evidence type="ECO:0000256" key="5">
    <source>
        <dbReference type="ARBA" id="ARBA00023136"/>
    </source>
</evidence>
<evidence type="ECO:0000313" key="9">
    <source>
        <dbReference type="EMBL" id="MDY0872770.1"/>
    </source>
</evidence>
<reference evidence="9 10" key="1">
    <citation type="journal article" date="2013" name="Antonie Van Leeuwenhoek">
        <title>Dongia rigui sp. nov., isolated from freshwater of a large wetland in Korea.</title>
        <authorList>
            <person name="Baik K.S."/>
            <person name="Hwang Y.M."/>
            <person name="Choi J.S."/>
            <person name="Kwon J."/>
            <person name="Seong C.N."/>
        </authorList>
    </citation>
    <scope>NUCLEOTIDE SEQUENCE [LARGE SCALE GENOMIC DNA]</scope>
    <source>
        <strain evidence="9 10">04SU4-P</strain>
    </source>
</reference>
<keyword evidence="6" id="KW-0175">Coiled coil</keyword>
<keyword evidence="4" id="KW-1003">Cell membrane</keyword>
<feature type="transmembrane region" description="Helical" evidence="7">
    <location>
        <begin position="6"/>
        <end position="31"/>
    </location>
</feature>
<dbReference type="Proteomes" id="UP001271769">
    <property type="component" value="Unassembled WGS sequence"/>
</dbReference>
<dbReference type="PANTHER" id="PTHR13806:SF31">
    <property type="entry name" value="FLOTILLIN-LIKE PROTEIN 1-RELATED"/>
    <property type="match status" value="1"/>
</dbReference>
<evidence type="ECO:0000256" key="3">
    <source>
        <dbReference type="ARBA" id="ARBA00007161"/>
    </source>
</evidence>
<dbReference type="InterPro" id="IPR001107">
    <property type="entry name" value="Band_7"/>
</dbReference>
<feature type="domain" description="Band 7" evidence="8">
    <location>
        <begin position="27"/>
        <end position="196"/>
    </location>
</feature>
<keyword evidence="5 7" id="KW-0472">Membrane</keyword>
<protein>
    <submittedName>
        <fullName evidence="9">Flotillin domain-containing protein</fullName>
    </submittedName>
</protein>
<feature type="coiled-coil region" evidence="6">
    <location>
        <begin position="259"/>
        <end position="295"/>
    </location>
</feature>
<evidence type="ECO:0000256" key="6">
    <source>
        <dbReference type="SAM" id="Coils"/>
    </source>
</evidence>
<organism evidence="9 10">
    <name type="scientific">Dongia rigui</name>
    <dbReference type="NCBI Taxonomy" id="940149"/>
    <lineage>
        <taxon>Bacteria</taxon>
        <taxon>Pseudomonadati</taxon>
        <taxon>Pseudomonadota</taxon>
        <taxon>Alphaproteobacteria</taxon>
        <taxon>Rhodospirillales</taxon>
        <taxon>Dongiaceae</taxon>
        <taxon>Dongia</taxon>
    </lineage>
</organism>
<dbReference type="InterPro" id="IPR031905">
    <property type="entry name" value="Flotillin_C"/>
</dbReference>
<comment type="caution">
    <text evidence="9">The sequence shown here is derived from an EMBL/GenBank/DDBJ whole genome shotgun (WGS) entry which is preliminary data.</text>
</comment>
<dbReference type="CDD" id="cd03399">
    <property type="entry name" value="SPFH_flotillin"/>
    <property type="match status" value="1"/>
</dbReference>
<proteinExistence type="inferred from homology"/>
<dbReference type="EMBL" id="JAXCLX010000002">
    <property type="protein sequence ID" value="MDY0872770.1"/>
    <property type="molecule type" value="Genomic_DNA"/>
</dbReference>
<evidence type="ECO:0000256" key="1">
    <source>
        <dbReference type="ARBA" id="ARBA00004167"/>
    </source>
</evidence>
<dbReference type="SMART" id="SM00244">
    <property type="entry name" value="PHB"/>
    <property type="match status" value="1"/>
</dbReference>
<keyword evidence="7" id="KW-0812">Transmembrane</keyword>
<keyword evidence="10" id="KW-1185">Reference proteome</keyword>
<evidence type="ECO:0000256" key="2">
    <source>
        <dbReference type="ARBA" id="ARBA00004236"/>
    </source>
</evidence>
<evidence type="ECO:0000256" key="7">
    <source>
        <dbReference type="SAM" id="Phobius"/>
    </source>
</evidence>
<dbReference type="Gene3D" id="3.30.479.30">
    <property type="entry name" value="Band 7 domain"/>
    <property type="match status" value="1"/>
</dbReference>
<dbReference type="RefSeq" id="WP_320501244.1">
    <property type="nucleotide sequence ID" value="NZ_JAXCLX010000002.1"/>
</dbReference>
<dbReference type="Pfam" id="PF15975">
    <property type="entry name" value="Flot"/>
    <property type="match status" value="1"/>
</dbReference>
<evidence type="ECO:0000256" key="4">
    <source>
        <dbReference type="ARBA" id="ARBA00022475"/>
    </source>
</evidence>
<name>A0ABU5DZQ6_9PROT</name>
<dbReference type="SUPFAM" id="SSF117892">
    <property type="entry name" value="Band 7/SPFH domain"/>
    <property type="match status" value="1"/>
</dbReference>
<keyword evidence="7" id="KW-1133">Transmembrane helix</keyword>
<dbReference type="PANTHER" id="PTHR13806">
    <property type="entry name" value="FLOTILLIN-RELATED"/>
    <property type="match status" value="1"/>
</dbReference>
<accession>A0ABU5DZQ6</accession>
<gene>
    <name evidence="9" type="ORF">SMD31_12580</name>
</gene>
<evidence type="ECO:0000313" key="10">
    <source>
        <dbReference type="Proteomes" id="UP001271769"/>
    </source>
</evidence>
<dbReference type="Pfam" id="PF01145">
    <property type="entry name" value="Band_7"/>
    <property type="match status" value="1"/>
</dbReference>
<comment type="subcellular location">
    <subcellularLocation>
        <location evidence="2">Cell membrane</location>
    </subcellularLocation>
    <subcellularLocation>
        <location evidence="1">Membrane</location>
        <topology evidence="1">Single-pass membrane protein</topology>
    </subcellularLocation>
</comment>
<dbReference type="InterPro" id="IPR036013">
    <property type="entry name" value="Band_7/SPFH_dom_sf"/>
</dbReference>
<evidence type="ECO:0000259" key="8">
    <source>
        <dbReference type="SMART" id="SM00244"/>
    </source>
</evidence>
<dbReference type="InterPro" id="IPR027705">
    <property type="entry name" value="Flotillin_fam"/>
</dbReference>
<sequence>MIDLVIAVALPALIGLVAILAIGLVIARLYARAEKDRSYVRTGLGGQKVVLDGGSIVLPVFQSIRWVNLQTLRLDVRRENADAMITKDRMRVDIGVEFYVRVKPDQQSIALAAQTLGDRTNDADALRELVEAKFVDALRSVAATMALADLQEKRADFVRRVQETVASDLELNGLELESASLTKLDQTDTKFFNPNNAFDAEGLAALTKITEAKRQERNLTVRAAEVAIAQQDLEARQKTLDIDRQKKEAELSQERDIVNKTAETRAAAALKEAEAQRAEAEARITTQQAVALREAEAKQAQEQARISAELAIQQRKIEADRTAETLAIGKKRDIELADQERAIAVADRSRAESDARAEAEKARALAIAAEESVTTAQQVAIAERERQIAVLAARQAAEQEATKVTVQAQAERNAADDRAEAVRTSAKADSDAALIRAEAQAKTYAVEAEGQRAINEARNALSAAMVELEVMRERLRIIPVAIAEAVRPLEKISDVRIVDMGGGLPGGQIAGENGGGRIDNLMSQLLAYRANAPVIDQLLKDAGFTEGTDLVNRLMVGAQPVAKTNGSQAPAAE</sequence>
<comment type="similarity">
    <text evidence="3">Belongs to the band 7/mec-2 family. Flotillin subfamily.</text>
</comment>